<dbReference type="Gene3D" id="3.40.1390.30">
    <property type="entry name" value="NIF3 (NGG1p interacting factor 3)-like"/>
    <property type="match status" value="2"/>
</dbReference>
<dbReference type="PANTHER" id="PTHR13799">
    <property type="entry name" value="NGG1 INTERACTING FACTOR 3"/>
    <property type="match status" value="1"/>
</dbReference>
<dbReference type="RefSeq" id="WP_073303325.1">
    <property type="nucleotide sequence ID" value="NZ_FRAW01000008.1"/>
</dbReference>
<feature type="binding site" evidence="3">
    <location>
        <position position="221"/>
    </location>
    <ligand>
        <name>a divalent metal cation</name>
        <dbReference type="ChEBI" id="CHEBI:60240"/>
        <label>1</label>
    </ligand>
</feature>
<dbReference type="SUPFAM" id="SSF102705">
    <property type="entry name" value="NIF3 (NGG1p interacting factor 3)-like"/>
    <property type="match status" value="1"/>
</dbReference>
<dbReference type="AlphaFoldDB" id="A0A1M6SZY8"/>
<feature type="binding site" evidence="3">
    <location>
        <position position="102"/>
    </location>
    <ligand>
        <name>a divalent metal cation</name>
        <dbReference type="ChEBI" id="CHEBI:60240"/>
        <label>1</label>
    </ligand>
</feature>
<dbReference type="NCBIfam" id="TIGR00486">
    <property type="entry name" value="YbgI_SA1388"/>
    <property type="match status" value="1"/>
</dbReference>
<evidence type="ECO:0000313" key="4">
    <source>
        <dbReference type="EMBL" id="SHK50237.1"/>
    </source>
</evidence>
<dbReference type="EMBL" id="FRAW01000008">
    <property type="protein sequence ID" value="SHK50237.1"/>
    <property type="molecule type" value="Genomic_DNA"/>
</dbReference>
<feature type="binding site" evidence="3">
    <location>
        <position position="64"/>
    </location>
    <ligand>
        <name>a divalent metal cation</name>
        <dbReference type="ChEBI" id="CHEBI:60240"/>
        <label>2</label>
    </ligand>
</feature>
<proteinExistence type="inferred from homology"/>
<evidence type="ECO:0000256" key="2">
    <source>
        <dbReference type="ARBA" id="ARBA00022723"/>
    </source>
</evidence>
<dbReference type="PANTHER" id="PTHR13799:SF14">
    <property type="entry name" value="GTP CYCLOHYDROLASE 1 TYPE 2 HOMOLOG"/>
    <property type="match status" value="1"/>
</dbReference>
<name>A0A1M6SZY8_9BACT</name>
<dbReference type="InterPro" id="IPR036069">
    <property type="entry name" value="DUF34/NIF3_sf"/>
</dbReference>
<keyword evidence="5" id="KW-1185">Reference proteome</keyword>
<organism evidence="4 5">
    <name type="scientific">Fibrobacter intestinalis</name>
    <dbReference type="NCBI Taxonomy" id="28122"/>
    <lineage>
        <taxon>Bacteria</taxon>
        <taxon>Pseudomonadati</taxon>
        <taxon>Fibrobacterota</taxon>
        <taxon>Fibrobacteria</taxon>
        <taxon>Fibrobacterales</taxon>
        <taxon>Fibrobacteraceae</taxon>
        <taxon>Fibrobacter</taxon>
    </lineage>
</organism>
<dbReference type="GO" id="GO:0046872">
    <property type="term" value="F:metal ion binding"/>
    <property type="evidence" value="ECO:0007669"/>
    <property type="project" value="UniProtKB-KW"/>
</dbReference>
<dbReference type="InterPro" id="IPR002678">
    <property type="entry name" value="DUF34/NIF3"/>
</dbReference>
<feature type="binding site" evidence="3">
    <location>
        <position position="63"/>
    </location>
    <ligand>
        <name>a divalent metal cation</name>
        <dbReference type="ChEBI" id="CHEBI:60240"/>
        <label>1</label>
    </ligand>
</feature>
<evidence type="ECO:0000313" key="5">
    <source>
        <dbReference type="Proteomes" id="UP000184275"/>
    </source>
</evidence>
<evidence type="ECO:0000256" key="1">
    <source>
        <dbReference type="ARBA" id="ARBA00006964"/>
    </source>
</evidence>
<accession>A0A1M6SZY8</accession>
<evidence type="ECO:0000256" key="3">
    <source>
        <dbReference type="PIRSR" id="PIRSR602678-1"/>
    </source>
</evidence>
<dbReference type="GO" id="GO:0005737">
    <property type="term" value="C:cytoplasm"/>
    <property type="evidence" value="ECO:0007669"/>
    <property type="project" value="TreeGrafter"/>
</dbReference>
<gene>
    <name evidence="4" type="ORF">SAMN05720469_10819</name>
</gene>
<feature type="binding site" evidence="3">
    <location>
        <position position="225"/>
    </location>
    <ligand>
        <name>a divalent metal cation</name>
        <dbReference type="ChEBI" id="CHEBI:60240"/>
        <label>1</label>
    </ligand>
</feature>
<dbReference type="Pfam" id="PF01784">
    <property type="entry name" value="DUF34_NIF3"/>
    <property type="match status" value="1"/>
</dbReference>
<protein>
    <submittedName>
        <fullName evidence="4">Dinuclear metal center protein, YbgI/SA1388 family</fullName>
    </submittedName>
</protein>
<reference evidence="5" key="1">
    <citation type="submission" date="2016-11" db="EMBL/GenBank/DDBJ databases">
        <authorList>
            <person name="Varghese N."/>
            <person name="Submissions S."/>
        </authorList>
    </citation>
    <scope>NUCLEOTIDE SEQUENCE [LARGE SCALE GENOMIC DNA]</scope>
    <source>
        <strain evidence="5">UWOS</strain>
    </source>
</reference>
<keyword evidence="2 3" id="KW-0479">Metal-binding</keyword>
<comment type="similarity">
    <text evidence="1">Belongs to the GTP cyclohydrolase I type 2/NIF3 family.</text>
</comment>
<dbReference type="Proteomes" id="UP000184275">
    <property type="component" value="Unassembled WGS sequence"/>
</dbReference>
<sequence length="253" mass="28103">MELQNFSKWLDELLEPAAFQDYCTNGLCVEASSRISRVVTGVSFRDALIDAAIERNADCILVHHPNGFWKNESRIPVGRYGERLGRLFRHGISLYGFHLPLDAHPEIGNNALIAKAMQMNPVQGFMQEGEKSVGVIAEWDFAISRQEFLDRANAAFEHGVQNAFLFGSEKIKRVGICSGSGASGMDEAIRLGCEAFITGEIKEAVPIACEEGRFNLISCGHHRTEIFGVRALAEKMERELKIPATFVDFDNPI</sequence>